<protein>
    <submittedName>
        <fullName evidence="2">Uncharacterized protein</fullName>
    </submittedName>
</protein>
<sequence length="86" mass="8816">MEPRTGGAANPRGNRGGTGPGPLLPAGPSARQRLARLDARLLAAEAATDVAALVHRAGHCACAPSRVPFIALGCKDNNVMDSRLPH</sequence>
<feature type="compositionally biased region" description="Low complexity" evidence="1">
    <location>
        <begin position="1"/>
        <end position="13"/>
    </location>
</feature>
<feature type="region of interest" description="Disordered" evidence="1">
    <location>
        <begin position="1"/>
        <end position="29"/>
    </location>
</feature>
<dbReference type="Proteomes" id="UP000009130">
    <property type="component" value="Chromosome X"/>
</dbReference>
<gene>
    <name evidence="2" type="ORF">EGM_18765</name>
</gene>
<dbReference type="PANTHER" id="PTHR47646:SF1">
    <property type="entry name" value="PDZ DOMAIN-CONTAINING PROTEIN MAGIX"/>
    <property type="match status" value="1"/>
</dbReference>
<evidence type="ECO:0000313" key="2">
    <source>
        <dbReference type="EMBL" id="EHH60877.1"/>
    </source>
</evidence>
<accession>G7Q2P8</accession>
<reference evidence="2" key="1">
    <citation type="journal article" date="2011" name="Nat. Biotechnol.">
        <title>Genome sequencing and comparison of two nonhuman primate animal models, the cynomolgus and Chinese rhesus macaques.</title>
        <authorList>
            <person name="Yan G."/>
            <person name="Zhang G."/>
            <person name="Fang X."/>
            <person name="Zhang Y."/>
            <person name="Li C."/>
            <person name="Ling F."/>
            <person name="Cooper D.N."/>
            <person name="Li Q."/>
            <person name="Li Y."/>
            <person name="van Gool A.J."/>
            <person name="Du H."/>
            <person name="Chen J."/>
            <person name="Chen R."/>
            <person name="Zhang P."/>
            <person name="Huang Z."/>
            <person name="Thompson J.R."/>
            <person name="Meng Y."/>
            <person name="Bai Y."/>
            <person name="Wang J."/>
            <person name="Zhuo M."/>
            <person name="Wang T."/>
            <person name="Huang Y."/>
            <person name="Wei L."/>
            <person name="Li J."/>
            <person name="Wang Z."/>
            <person name="Hu H."/>
            <person name="Yang P."/>
            <person name="Le L."/>
            <person name="Stenson P.D."/>
            <person name="Li B."/>
            <person name="Liu X."/>
            <person name="Ball E.V."/>
            <person name="An N."/>
            <person name="Huang Q."/>
            <person name="Zhang Y."/>
            <person name="Fan W."/>
            <person name="Zhang X."/>
            <person name="Li Y."/>
            <person name="Wang W."/>
            <person name="Katze M.G."/>
            <person name="Su B."/>
            <person name="Nielsen R."/>
            <person name="Yang H."/>
            <person name="Wang J."/>
            <person name="Wang X."/>
            <person name="Wang J."/>
        </authorList>
    </citation>
    <scope>NUCLEOTIDE SEQUENCE [LARGE SCALE GENOMIC DNA]</scope>
    <source>
        <strain evidence="2">CE-4</strain>
    </source>
</reference>
<dbReference type="InterPro" id="IPR030031">
    <property type="entry name" value="MAGIX"/>
</dbReference>
<feature type="non-terminal residue" evidence="2">
    <location>
        <position position="86"/>
    </location>
</feature>
<dbReference type="PANTHER" id="PTHR47646">
    <property type="entry name" value="PDZ DOMAIN-CONTAINING PROTEIN MAGIX"/>
    <property type="match status" value="1"/>
</dbReference>
<dbReference type="EMBL" id="CM001296">
    <property type="protein sequence ID" value="EHH60877.1"/>
    <property type="molecule type" value="Genomic_DNA"/>
</dbReference>
<dbReference type="AlphaFoldDB" id="G7Q2P8"/>
<proteinExistence type="predicted"/>
<evidence type="ECO:0000256" key="1">
    <source>
        <dbReference type="SAM" id="MobiDB-lite"/>
    </source>
</evidence>
<name>G7Q2P8_MACFA</name>
<organism>
    <name type="scientific">Macaca fascicularis</name>
    <name type="common">Crab-eating macaque</name>
    <name type="synonym">Cynomolgus monkey</name>
    <dbReference type="NCBI Taxonomy" id="9541"/>
    <lineage>
        <taxon>Eukaryota</taxon>
        <taxon>Metazoa</taxon>
        <taxon>Chordata</taxon>
        <taxon>Craniata</taxon>
        <taxon>Vertebrata</taxon>
        <taxon>Euteleostomi</taxon>
        <taxon>Mammalia</taxon>
        <taxon>Eutheria</taxon>
        <taxon>Euarchontoglires</taxon>
        <taxon>Primates</taxon>
        <taxon>Haplorrhini</taxon>
        <taxon>Catarrhini</taxon>
        <taxon>Cercopithecidae</taxon>
        <taxon>Cercopithecinae</taxon>
        <taxon>Macaca</taxon>
    </lineage>
</organism>